<organism evidence="6 7">
    <name type="scientific">Ovis aries</name>
    <name type="common">Sheep</name>
    <dbReference type="NCBI Taxonomy" id="9940"/>
    <lineage>
        <taxon>Eukaryota</taxon>
        <taxon>Metazoa</taxon>
        <taxon>Chordata</taxon>
        <taxon>Craniata</taxon>
        <taxon>Vertebrata</taxon>
        <taxon>Euteleostomi</taxon>
        <taxon>Mammalia</taxon>
        <taxon>Eutheria</taxon>
        <taxon>Laurasiatheria</taxon>
        <taxon>Artiodactyla</taxon>
        <taxon>Ruminantia</taxon>
        <taxon>Pecora</taxon>
        <taxon>Bovidae</taxon>
        <taxon>Caprinae</taxon>
        <taxon>Ovis</taxon>
    </lineage>
</organism>
<evidence type="ECO:0000313" key="7">
    <source>
        <dbReference type="Proteomes" id="UP000664991"/>
    </source>
</evidence>
<dbReference type="SUPFAM" id="SSF54919">
    <property type="entry name" value="Nucleoside diphosphate kinase, NDK"/>
    <property type="match status" value="1"/>
</dbReference>
<proteinExistence type="inferred from homology"/>
<dbReference type="InterPro" id="IPR036249">
    <property type="entry name" value="Thioredoxin-like_sf"/>
</dbReference>
<feature type="domain" description="Nucleoside diphosphate kinase-like" evidence="5">
    <location>
        <begin position="234"/>
        <end position="378"/>
    </location>
</feature>
<dbReference type="PANTHER" id="PTHR46135">
    <property type="entry name" value="NME/NM23 FAMILY MEMBER 8"/>
    <property type="match status" value="1"/>
</dbReference>
<dbReference type="SMART" id="SM00562">
    <property type="entry name" value="NDK"/>
    <property type="match status" value="1"/>
</dbReference>
<dbReference type="AlphaFoldDB" id="A0A836D893"/>
<dbReference type="PANTHER" id="PTHR46135:SF1">
    <property type="entry name" value="THIOREDOXIN DOMAIN-CONTAINING PROTEIN 6"/>
    <property type="match status" value="1"/>
</dbReference>
<feature type="region of interest" description="Disordered" evidence="4">
    <location>
        <begin position="381"/>
        <end position="418"/>
    </location>
</feature>
<evidence type="ECO:0000256" key="4">
    <source>
        <dbReference type="SAM" id="MobiDB-lite"/>
    </source>
</evidence>
<evidence type="ECO:0000256" key="1">
    <source>
        <dbReference type="ARBA" id="ARBA00008142"/>
    </source>
</evidence>
<dbReference type="InterPro" id="IPR036850">
    <property type="entry name" value="NDK-like_dom_sf"/>
</dbReference>
<feature type="compositionally biased region" description="Basic and acidic residues" evidence="4">
    <location>
        <begin position="408"/>
        <end position="418"/>
    </location>
</feature>
<dbReference type="GO" id="GO:0006183">
    <property type="term" value="P:GTP biosynthetic process"/>
    <property type="evidence" value="ECO:0007669"/>
    <property type="project" value="InterPro"/>
</dbReference>
<feature type="region of interest" description="Disordered" evidence="4">
    <location>
        <begin position="14"/>
        <end position="59"/>
    </location>
</feature>
<dbReference type="GO" id="GO:0006241">
    <property type="term" value="P:CTP biosynthetic process"/>
    <property type="evidence" value="ECO:0007669"/>
    <property type="project" value="InterPro"/>
</dbReference>
<evidence type="ECO:0000256" key="3">
    <source>
        <dbReference type="RuleBase" id="RU004011"/>
    </source>
</evidence>
<dbReference type="GO" id="GO:0004550">
    <property type="term" value="F:nucleoside diphosphate kinase activity"/>
    <property type="evidence" value="ECO:0007669"/>
    <property type="project" value="InterPro"/>
</dbReference>
<dbReference type="Proteomes" id="UP000664991">
    <property type="component" value="Unassembled WGS sequence"/>
</dbReference>
<dbReference type="SUPFAM" id="SSF52833">
    <property type="entry name" value="Thioredoxin-like"/>
    <property type="match status" value="1"/>
</dbReference>
<dbReference type="PROSITE" id="PS00194">
    <property type="entry name" value="THIOREDOXIN_1"/>
    <property type="match status" value="1"/>
</dbReference>
<evidence type="ECO:0000256" key="2">
    <source>
        <dbReference type="PROSITE-ProRule" id="PRU00706"/>
    </source>
</evidence>
<dbReference type="CDD" id="cd02948">
    <property type="entry name" value="TRX_NDPK"/>
    <property type="match status" value="1"/>
</dbReference>
<comment type="caution">
    <text evidence="6">The sequence shown here is derived from an EMBL/GenBank/DDBJ whole genome shotgun (WGS) entry which is preliminary data.</text>
</comment>
<dbReference type="Gene3D" id="3.30.70.141">
    <property type="entry name" value="Nucleoside diphosphate kinase-like domain"/>
    <property type="match status" value="1"/>
</dbReference>
<accession>A0A836D893</accession>
<gene>
    <name evidence="6" type="ORF">JEQ12_001779</name>
</gene>
<dbReference type="GO" id="GO:0006228">
    <property type="term" value="P:UTP biosynthetic process"/>
    <property type="evidence" value="ECO:0007669"/>
    <property type="project" value="InterPro"/>
</dbReference>
<dbReference type="InterPro" id="IPR034907">
    <property type="entry name" value="NDK-like_dom"/>
</dbReference>
<comment type="similarity">
    <text evidence="1 2 3">Belongs to the NDK family.</text>
</comment>
<evidence type="ECO:0000259" key="5">
    <source>
        <dbReference type="SMART" id="SM00562"/>
    </source>
</evidence>
<dbReference type="InterPro" id="IPR017937">
    <property type="entry name" value="Thioredoxin_CS"/>
</dbReference>
<protein>
    <recommendedName>
        <fullName evidence="5">Nucleoside diphosphate kinase-like domain-containing protein</fullName>
    </recommendedName>
</protein>
<dbReference type="InterPro" id="IPR013766">
    <property type="entry name" value="Thioredoxin_domain"/>
</dbReference>
<dbReference type="EMBL" id="JAEMGP010000001">
    <property type="protein sequence ID" value="KAG5216203.1"/>
    <property type="molecule type" value="Genomic_DNA"/>
</dbReference>
<dbReference type="PRINTS" id="PR01243">
    <property type="entry name" value="NUCDPKINASE"/>
</dbReference>
<dbReference type="Pfam" id="PF00334">
    <property type="entry name" value="NDK"/>
    <property type="match status" value="1"/>
</dbReference>
<dbReference type="PROSITE" id="PS51374">
    <property type="entry name" value="NDPK_LIKE"/>
    <property type="match status" value="1"/>
</dbReference>
<name>A0A836D893_SHEEP</name>
<dbReference type="InterPro" id="IPR001564">
    <property type="entry name" value="Nucleoside_diP_kinase"/>
</dbReference>
<feature type="compositionally biased region" description="Basic and acidic residues" evidence="4">
    <location>
        <begin position="14"/>
        <end position="31"/>
    </location>
</feature>
<dbReference type="CDD" id="cd04416">
    <property type="entry name" value="NDPk_TX"/>
    <property type="match status" value="1"/>
</dbReference>
<dbReference type="InterPro" id="IPR051766">
    <property type="entry name" value="TXND_domain-containing"/>
</dbReference>
<evidence type="ECO:0000313" key="6">
    <source>
        <dbReference type="EMBL" id="KAG5216203.1"/>
    </source>
</evidence>
<sequence length="418" mass="46822">MQDHCSCCECKPGLNKEAHFTPDDPRNDHDPWVAYSGVQRKAETTTPHPSRQGRAREEANLEEEGFRFQDLEPAKAMGSKKKEVALQVNVSTQELWEEMLCSKGLTVVDVYQGWCGPCKPVVSLFQKMRVEVGPDLLHFASAEADCLDVLERYRGRCEPTFLFYAGGELVAVVRGANAPLLEKTIREQLEAEKRVLAEGRERRVIKDEALSDEDECFSHEKNDGDDEDLVSSEKACTLAIIKPDAVVHGKTDEIIMKIQEAGFDILTNEERTMTEAEMRLFYQHRAGEDTFEKLVHHMCSGPSHLLILTRTEGTDDVVTAWRTLMGPCDPHVARREQPDSLRAQYGTEMPFNAVHGSWDSEDARRELALLFPSFRFSDQIPESAPLGHEAEGAEGPGKMLCSPEDVDEAARDQGEATS</sequence>
<dbReference type="Gene3D" id="3.40.30.10">
    <property type="entry name" value="Glutaredoxin"/>
    <property type="match status" value="1"/>
</dbReference>
<reference evidence="6 7" key="1">
    <citation type="submission" date="2020-12" db="EMBL/GenBank/DDBJ databases">
        <title>De novo assembly of Tibetan sheep genome.</title>
        <authorList>
            <person name="Li X."/>
        </authorList>
    </citation>
    <scope>NUCLEOTIDE SEQUENCE [LARGE SCALE GENOMIC DNA]</scope>
    <source>
        <tissue evidence="6">Heart</tissue>
    </source>
</reference>
<dbReference type="Pfam" id="PF00085">
    <property type="entry name" value="Thioredoxin"/>
    <property type="match status" value="1"/>
</dbReference>
<comment type="caution">
    <text evidence="2">Lacks conserved residue(s) required for the propagation of feature annotation.</text>
</comment>